<dbReference type="EMBL" id="JBJQOH010000004">
    <property type="protein sequence ID" value="KAL3687715.1"/>
    <property type="molecule type" value="Genomic_DNA"/>
</dbReference>
<dbReference type="Proteomes" id="UP001633002">
    <property type="component" value="Unassembled WGS sequence"/>
</dbReference>
<gene>
    <name evidence="2" type="ORF">R1sor_014024</name>
</gene>
<reference evidence="2 3" key="1">
    <citation type="submission" date="2024-09" db="EMBL/GenBank/DDBJ databases">
        <title>Chromosome-scale assembly of Riccia sorocarpa.</title>
        <authorList>
            <person name="Paukszto L."/>
        </authorList>
    </citation>
    <scope>NUCLEOTIDE SEQUENCE [LARGE SCALE GENOMIC DNA]</scope>
    <source>
        <strain evidence="2">LP-2024</strain>
        <tissue evidence="2">Aerial parts of the thallus</tissue>
    </source>
</reference>
<proteinExistence type="predicted"/>
<keyword evidence="3" id="KW-1185">Reference proteome</keyword>
<dbReference type="PANTHER" id="PTHR37215">
    <property type="entry name" value="ACYL-COA-BINDING DOMAIN PROTEIN"/>
    <property type="match status" value="1"/>
</dbReference>
<evidence type="ECO:0000313" key="3">
    <source>
        <dbReference type="Proteomes" id="UP001633002"/>
    </source>
</evidence>
<dbReference type="AlphaFoldDB" id="A0ABD3HBF1"/>
<sequence>MAVHRGRPSMKKLLLLVVALILGVLFYRKLSSLSLNSLLESDFSREQYERLYAGAMDEVADWRQRYDNETAKAELHKQFLEKVEMEAKKLAEEKEKLKAQLISLQEQLLR</sequence>
<accession>A0ABD3HBF1</accession>
<protein>
    <submittedName>
        <fullName evidence="2">Uncharacterized protein</fullName>
    </submittedName>
</protein>
<organism evidence="2 3">
    <name type="scientific">Riccia sorocarpa</name>
    <dbReference type="NCBI Taxonomy" id="122646"/>
    <lineage>
        <taxon>Eukaryota</taxon>
        <taxon>Viridiplantae</taxon>
        <taxon>Streptophyta</taxon>
        <taxon>Embryophyta</taxon>
        <taxon>Marchantiophyta</taxon>
        <taxon>Marchantiopsida</taxon>
        <taxon>Marchantiidae</taxon>
        <taxon>Marchantiales</taxon>
        <taxon>Ricciaceae</taxon>
        <taxon>Riccia</taxon>
    </lineage>
</organism>
<name>A0ABD3HBF1_9MARC</name>
<feature type="coiled-coil region" evidence="1">
    <location>
        <begin position="45"/>
        <end position="107"/>
    </location>
</feature>
<dbReference type="PANTHER" id="PTHR37215:SF1">
    <property type="entry name" value="ACYL-COA-BINDING DOMAIN PROTEIN"/>
    <property type="match status" value="1"/>
</dbReference>
<evidence type="ECO:0000313" key="2">
    <source>
        <dbReference type="EMBL" id="KAL3687715.1"/>
    </source>
</evidence>
<evidence type="ECO:0000256" key="1">
    <source>
        <dbReference type="SAM" id="Coils"/>
    </source>
</evidence>
<comment type="caution">
    <text evidence="2">The sequence shown here is derived from an EMBL/GenBank/DDBJ whole genome shotgun (WGS) entry which is preliminary data.</text>
</comment>
<keyword evidence="1" id="KW-0175">Coiled coil</keyword>